<protein>
    <submittedName>
        <fullName evidence="5">Methyltransferase domain-containing protein</fullName>
    </submittedName>
</protein>
<feature type="binding site" evidence="1">
    <location>
        <position position="34"/>
    </location>
    <ligand>
        <name>Zn(2+)</name>
        <dbReference type="ChEBI" id="CHEBI:29105"/>
    </ligand>
</feature>
<dbReference type="Pfam" id="PF21302">
    <property type="entry name" value="Zn_ribbon_RlmA"/>
    <property type="match status" value="1"/>
</dbReference>
<feature type="binding site" evidence="2">
    <location>
        <begin position="112"/>
        <end position="113"/>
    </location>
    <ligand>
        <name>S-adenosyl-L-methionine</name>
        <dbReference type="ChEBI" id="CHEBI:59789"/>
    </ligand>
</feature>
<feature type="binding site" evidence="2">
    <location>
        <position position="200"/>
    </location>
    <ligand>
        <name>S-adenosyl-L-methionine</name>
        <dbReference type="ChEBI" id="CHEBI:59789"/>
    </ligand>
</feature>
<dbReference type="RefSeq" id="WP_273189153.1">
    <property type="nucleotide sequence ID" value="NZ_DYUZ01000011.1"/>
</dbReference>
<evidence type="ECO:0000256" key="1">
    <source>
        <dbReference type="PIRSR" id="PIRSR018249-1"/>
    </source>
</evidence>
<dbReference type="InterPro" id="IPR029063">
    <property type="entry name" value="SAM-dependent_MTases_sf"/>
</dbReference>
<evidence type="ECO:0000313" key="5">
    <source>
        <dbReference type="EMBL" id="HJG36782.1"/>
    </source>
</evidence>
<dbReference type="InterPro" id="IPR048647">
    <property type="entry name" value="RlmA_N"/>
</dbReference>
<feature type="binding site" evidence="1">
    <location>
        <position position="18"/>
    </location>
    <ligand>
        <name>Zn(2+)</name>
        <dbReference type="ChEBI" id="CHEBI:29105"/>
    </ligand>
</feature>
<proteinExistence type="predicted"/>
<keyword evidence="5" id="KW-0489">Methyltransferase</keyword>
<reference evidence="5" key="1">
    <citation type="journal article" date="2021" name="PeerJ">
        <title>Extensive microbial diversity within the chicken gut microbiome revealed by metagenomics and culture.</title>
        <authorList>
            <person name="Gilroy R."/>
            <person name="Ravi A."/>
            <person name="Getino M."/>
            <person name="Pursley I."/>
            <person name="Horton D.L."/>
            <person name="Alikhan N.F."/>
            <person name="Baker D."/>
            <person name="Gharbi K."/>
            <person name="Hall N."/>
            <person name="Watson M."/>
            <person name="Adriaenssens E.M."/>
            <person name="Foster-Nyarko E."/>
            <person name="Jarju S."/>
            <person name="Secka A."/>
            <person name="Antonio M."/>
            <person name="Oren A."/>
            <person name="Chaudhuri R.R."/>
            <person name="La Ragione R."/>
            <person name="Hildebrand F."/>
            <person name="Pallen M.J."/>
        </authorList>
    </citation>
    <scope>NUCLEOTIDE SEQUENCE</scope>
    <source>
        <strain evidence="5">ChiHjej13B12-9602</strain>
    </source>
</reference>
<dbReference type="Gene3D" id="3.40.50.150">
    <property type="entry name" value="Vaccinia Virus protein VP39"/>
    <property type="match status" value="1"/>
</dbReference>
<dbReference type="EMBL" id="DYUZ01000011">
    <property type="protein sequence ID" value="HJG36782.1"/>
    <property type="molecule type" value="Genomic_DNA"/>
</dbReference>
<feature type="domain" description="23S rRNA (guanine(745)-N(1))-methyltransferase N-terminal" evidence="4">
    <location>
        <begin position="17"/>
        <end position="51"/>
    </location>
</feature>
<keyword evidence="5" id="KW-0808">Transferase</keyword>
<comment type="caution">
    <text evidence="5">The sequence shown here is derived from an EMBL/GenBank/DDBJ whole genome shotgun (WGS) entry which is preliminary data.</text>
</comment>
<feature type="binding site" evidence="1">
    <location>
        <position position="38"/>
    </location>
    <ligand>
        <name>Zn(2+)</name>
        <dbReference type="ChEBI" id="CHEBI:29105"/>
    </ligand>
</feature>
<dbReference type="GO" id="GO:0008168">
    <property type="term" value="F:methyltransferase activity"/>
    <property type="evidence" value="ECO:0007669"/>
    <property type="project" value="UniProtKB-KW"/>
</dbReference>
<keyword evidence="1" id="KW-0479">Metal-binding</keyword>
<dbReference type="GO" id="GO:0032259">
    <property type="term" value="P:methylation"/>
    <property type="evidence" value="ECO:0007669"/>
    <property type="project" value="UniProtKB-KW"/>
</dbReference>
<name>A0A921LT08_9ACTN</name>
<evidence type="ECO:0000256" key="2">
    <source>
        <dbReference type="PIRSR" id="PIRSR018249-2"/>
    </source>
</evidence>
<dbReference type="InterPro" id="IPR016718">
    <property type="entry name" value="rRNA_m1G-MeTrfase_A_prd"/>
</dbReference>
<accession>A0A921LT08</accession>
<dbReference type="SUPFAM" id="SSF53335">
    <property type="entry name" value="S-adenosyl-L-methionine-dependent methyltransferases"/>
    <property type="match status" value="1"/>
</dbReference>
<keyword evidence="1" id="KW-0862">Zinc</keyword>
<dbReference type="GO" id="GO:0046872">
    <property type="term" value="F:metal ion binding"/>
    <property type="evidence" value="ECO:0007669"/>
    <property type="project" value="UniProtKB-KW"/>
</dbReference>
<dbReference type="Proteomes" id="UP000753256">
    <property type="component" value="Unassembled WGS sequence"/>
</dbReference>
<evidence type="ECO:0000259" key="3">
    <source>
        <dbReference type="Pfam" id="PF13649"/>
    </source>
</evidence>
<dbReference type="PANTHER" id="PTHR43591">
    <property type="entry name" value="METHYLTRANSFERASE"/>
    <property type="match status" value="1"/>
</dbReference>
<evidence type="ECO:0000259" key="4">
    <source>
        <dbReference type="Pfam" id="PF21302"/>
    </source>
</evidence>
<feature type="domain" description="Methyltransferase" evidence="3">
    <location>
        <begin position="105"/>
        <end position="189"/>
    </location>
</feature>
<evidence type="ECO:0000313" key="6">
    <source>
        <dbReference type="Proteomes" id="UP000753256"/>
    </source>
</evidence>
<dbReference type="PIRSF" id="PIRSF018249">
    <property type="entry name" value="MyrA_prd"/>
    <property type="match status" value="1"/>
</dbReference>
<dbReference type="AlphaFoldDB" id="A0A921LT08"/>
<dbReference type="CDD" id="cd02440">
    <property type="entry name" value="AdoMet_MTases"/>
    <property type="match status" value="1"/>
</dbReference>
<gene>
    <name evidence="5" type="ORF">K8V70_02810</name>
</gene>
<organism evidence="5 6">
    <name type="scientific">Enorma phocaeensis</name>
    <dbReference type="NCBI Taxonomy" id="1871019"/>
    <lineage>
        <taxon>Bacteria</taxon>
        <taxon>Bacillati</taxon>
        <taxon>Actinomycetota</taxon>
        <taxon>Coriobacteriia</taxon>
        <taxon>Coriobacteriales</taxon>
        <taxon>Coriobacteriaceae</taxon>
        <taxon>Enorma</taxon>
    </lineage>
</organism>
<dbReference type="InterPro" id="IPR041698">
    <property type="entry name" value="Methyltransf_25"/>
</dbReference>
<dbReference type="Pfam" id="PF13649">
    <property type="entry name" value="Methyltransf_25"/>
    <property type="match status" value="1"/>
</dbReference>
<feature type="binding site" evidence="2">
    <location>
        <position position="77"/>
    </location>
    <ligand>
        <name>S-adenosyl-L-methionine</name>
        <dbReference type="ChEBI" id="CHEBI:59789"/>
    </ligand>
</feature>
<sequence length="287" mass="31559">MDQRKLMRFTQGAGLLSCPVCGEPLLLEGTALRCAAGHSFDIARQGYVNLLAGAHRSQGYDRASFEKRRQVFSSGIYDDIAQEVCRIVADLAEGKTAENDKPLRVLDAGCGEGYFARTVAHKTAAQVAAFDISKDSVQLAAGTDADDGVIWFVADLAAIPVRDHTIDCVLDIFSPANYGEFRRVLAPGGFVVKAIPTEHHLHELRERASDQLAHDDYSNTRVIEHFKESCELLATRRVTRTQELDPEALDALLAMTPLLFHVDRAAIDWSDVCEVTVEADILLGRFT</sequence>
<reference evidence="5" key="2">
    <citation type="submission" date="2021-09" db="EMBL/GenBank/DDBJ databases">
        <authorList>
            <person name="Gilroy R."/>
        </authorList>
    </citation>
    <scope>NUCLEOTIDE SEQUENCE</scope>
    <source>
        <strain evidence="5">ChiHjej13B12-9602</strain>
    </source>
</reference>
<dbReference type="PANTHER" id="PTHR43591:SF24">
    <property type="entry name" value="2-METHOXY-6-POLYPRENYL-1,4-BENZOQUINOL METHYLASE, MITOCHONDRIAL"/>
    <property type="match status" value="1"/>
</dbReference>
<feature type="binding site" evidence="1">
    <location>
        <position position="21"/>
    </location>
    <ligand>
        <name>Zn(2+)</name>
        <dbReference type="ChEBI" id="CHEBI:29105"/>
    </ligand>
</feature>
<keyword evidence="2" id="KW-0949">S-adenosyl-L-methionine</keyword>